<dbReference type="PANTHER" id="PTHR34989:SF1">
    <property type="entry name" value="PROTEIN HDED"/>
    <property type="match status" value="1"/>
</dbReference>
<feature type="transmembrane region" description="Helical" evidence="1">
    <location>
        <begin position="131"/>
        <end position="150"/>
    </location>
</feature>
<dbReference type="Proteomes" id="UP001597308">
    <property type="component" value="Unassembled WGS sequence"/>
</dbReference>
<name>A0ABW4K6T1_9HYPH</name>
<protein>
    <submittedName>
        <fullName evidence="2">HdeD family acid-resistance protein</fullName>
    </submittedName>
</protein>
<proteinExistence type="predicted"/>
<gene>
    <name evidence="2" type="ORF">ACFSCV_10250</name>
</gene>
<dbReference type="InterPro" id="IPR052712">
    <property type="entry name" value="Acid_resist_chaperone_HdeD"/>
</dbReference>
<feature type="transmembrane region" description="Helical" evidence="1">
    <location>
        <begin position="74"/>
        <end position="94"/>
    </location>
</feature>
<organism evidence="2 3">
    <name type="scientific">Methylopila henanensis</name>
    <dbReference type="NCBI Taxonomy" id="873516"/>
    <lineage>
        <taxon>Bacteria</taxon>
        <taxon>Pseudomonadati</taxon>
        <taxon>Pseudomonadota</taxon>
        <taxon>Alphaproteobacteria</taxon>
        <taxon>Hyphomicrobiales</taxon>
        <taxon>Methylopilaceae</taxon>
        <taxon>Methylopila</taxon>
    </lineage>
</organism>
<dbReference type="EMBL" id="JBHUER010000007">
    <property type="protein sequence ID" value="MFD1703384.1"/>
    <property type="molecule type" value="Genomic_DNA"/>
</dbReference>
<feature type="transmembrane region" description="Helical" evidence="1">
    <location>
        <begin position="100"/>
        <end position="119"/>
    </location>
</feature>
<feature type="transmembrane region" description="Helical" evidence="1">
    <location>
        <begin position="20"/>
        <end position="37"/>
    </location>
</feature>
<reference evidence="3" key="1">
    <citation type="journal article" date="2019" name="Int. J. Syst. Evol. Microbiol.">
        <title>The Global Catalogue of Microorganisms (GCM) 10K type strain sequencing project: providing services to taxonomists for standard genome sequencing and annotation.</title>
        <authorList>
            <consortium name="The Broad Institute Genomics Platform"/>
            <consortium name="The Broad Institute Genome Sequencing Center for Infectious Disease"/>
            <person name="Wu L."/>
            <person name="Ma J."/>
        </authorList>
    </citation>
    <scope>NUCLEOTIDE SEQUENCE [LARGE SCALE GENOMIC DNA]</scope>
    <source>
        <strain evidence="3">KCTC 23707</strain>
    </source>
</reference>
<comment type="caution">
    <text evidence="2">The sequence shown here is derived from an EMBL/GenBank/DDBJ whole genome shotgun (WGS) entry which is preliminary data.</text>
</comment>
<keyword evidence="3" id="KW-1185">Reference proteome</keyword>
<dbReference type="RefSeq" id="WP_378799493.1">
    <property type="nucleotide sequence ID" value="NZ_JBHUER010000007.1"/>
</dbReference>
<evidence type="ECO:0000256" key="1">
    <source>
        <dbReference type="SAM" id="Phobius"/>
    </source>
</evidence>
<evidence type="ECO:0000313" key="3">
    <source>
        <dbReference type="Proteomes" id="UP001597308"/>
    </source>
</evidence>
<feature type="transmembrane region" description="Helical" evidence="1">
    <location>
        <begin position="43"/>
        <end position="67"/>
    </location>
</feature>
<keyword evidence="1" id="KW-0472">Membrane</keyword>
<evidence type="ECO:0000313" key="2">
    <source>
        <dbReference type="EMBL" id="MFD1703384.1"/>
    </source>
</evidence>
<accession>A0ABW4K6T1</accession>
<keyword evidence="1" id="KW-0812">Transmembrane</keyword>
<sequence>MIRLLFLLLGARALKPMWRLLMAAGIVWMLLGALILFDLSDGALVFFLDTLALLLVVEGAVEIITAASVGLRRYWIDALRGAAFLFAAFLVFNVPWDNNIGAAIVFGAAFLVDGLFRIGSAYVVHSPRWRVGIVAGAIEICLALMILFAWPVPHLFTVPFCFALLLLTSGYELVRMASPLRRLPDGASIRSLPLYAARNWQGAKVHPIVGDGAIVADGDRILNVYVWTAVGSVKDPERRLLIDRYVAAVDKDGVISTGHSALEMPGELYVSHYPANDMDHSPDDFRALLSAGPENDVPGRFNESLALEAAAWCMPDQKITFRRFNPQALRTFWDAYSRDKTYNLTARNCSTTVIQALDAATEGTGHTGSLWRDLFRILSDPHFWLMRIVRGRAEAMTWTPGLVLDYARLLNQVVEHGERRWRTRIGEAFRSRRALVHEQERNEGERAAV</sequence>
<keyword evidence="1" id="KW-1133">Transmembrane helix</keyword>
<dbReference type="PANTHER" id="PTHR34989">
    <property type="entry name" value="PROTEIN HDED"/>
    <property type="match status" value="1"/>
</dbReference>